<accession>A0A166CC70</accession>
<evidence type="ECO:0000313" key="10">
    <source>
        <dbReference type="EMBL" id="KZN03571.1"/>
    </source>
</evidence>
<reference evidence="10" key="1">
    <citation type="journal article" date="2016" name="Nat. Genet.">
        <title>A high-quality carrot genome assembly provides new insights into carotenoid accumulation and asterid genome evolution.</title>
        <authorList>
            <person name="Iorizzo M."/>
            <person name="Ellison S."/>
            <person name="Senalik D."/>
            <person name="Zeng P."/>
            <person name="Satapoomin P."/>
            <person name="Huang J."/>
            <person name="Bowman M."/>
            <person name="Iovene M."/>
            <person name="Sanseverino W."/>
            <person name="Cavagnaro P."/>
            <person name="Yildiz M."/>
            <person name="Macko-Podgorni A."/>
            <person name="Moranska E."/>
            <person name="Grzebelus E."/>
            <person name="Grzebelus D."/>
            <person name="Ashrafi H."/>
            <person name="Zheng Z."/>
            <person name="Cheng S."/>
            <person name="Spooner D."/>
            <person name="Van Deynze A."/>
            <person name="Simon P."/>
        </authorList>
    </citation>
    <scope>NUCLEOTIDE SEQUENCE [LARGE SCALE GENOMIC DNA]</scope>
    <source>
        <tissue evidence="10">Leaf</tissue>
    </source>
</reference>
<dbReference type="Pfam" id="PF01553">
    <property type="entry name" value="Acyltransferase"/>
    <property type="match status" value="1"/>
</dbReference>
<keyword evidence="7" id="KW-0012">Acyltransferase</keyword>
<feature type="transmembrane region" description="Helical" evidence="8">
    <location>
        <begin position="280"/>
        <end position="306"/>
    </location>
</feature>
<evidence type="ECO:0000259" key="9">
    <source>
        <dbReference type="SMART" id="SM00563"/>
    </source>
</evidence>
<keyword evidence="4 8" id="KW-0812">Transmembrane</keyword>
<sequence length="531" mass="59624">MAFSKTPSFSGFVLLISRLLRKYYRNQKGLQRSLSTANSFNSQHKVKSQLSLSERVEPSENTTVVFNVEGSLLKSSSLFPYFMLVAFEAGSLIRALILLILYPIISLLSYEHSIDVMVMISFFGMKKKSFRVGSSVLPKYFLEDVGDEVFAVLQKAKRKIAVTNLPQVMVESFLSDYLEIESVNGRELKVVCGYYVGLMEDRSNSILVDLFKDENVSEDVIGLDSLNTSVAHRGFSHCKEFFMVNEAEKLKWKSLSKENYLKPLIFHDGRLAFRPTPLSMLVMFVWLPLGTIIAIIRILIAISLPYSISTPLLTFSGIKLKVFEPVQRPKTQSKTKGSLYVCNHRTLLDPLILSFGLVKPLAAVTYSLSRMSEILSPIRTVRLTRNRDKDREMMDRLLNQGDLVVCPEGTTCREPYLLRLSPLFTELTDDIVPVGVDTEVSMFHGTTSSGLKFLDPIFFLMNPTPSYTLQVLGKICGVSSNDDKSSRFDVANKVQSELGKALGFECTMLTRKDKYMILAGNEGVVSAGNKQ</sequence>
<dbReference type="SMART" id="SM00563">
    <property type="entry name" value="PlsC"/>
    <property type="match status" value="1"/>
</dbReference>
<dbReference type="CDD" id="cd06551">
    <property type="entry name" value="LPLAT"/>
    <property type="match status" value="1"/>
</dbReference>
<evidence type="ECO:0000256" key="3">
    <source>
        <dbReference type="ARBA" id="ARBA00022679"/>
    </source>
</evidence>
<name>A0A166CC70_DAUCS</name>
<evidence type="ECO:0000256" key="7">
    <source>
        <dbReference type="ARBA" id="ARBA00023315"/>
    </source>
</evidence>
<dbReference type="KEGG" id="dcr:108211526"/>
<evidence type="ECO:0000256" key="4">
    <source>
        <dbReference type="ARBA" id="ARBA00022692"/>
    </source>
</evidence>
<dbReference type="EMBL" id="LNRQ01000003">
    <property type="protein sequence ID" value="KZN03571.1"/>
    <property type="molecule type" value="Genomic_DNA"/>
</dbReference>
<keyword evidence="6 8" id="KW-0472">Membrane</keyword>
<keyword evidence="3" id="KW-0808">Transferase</keyword>
<feature type="domain" description="Phospholipid/glycerol acyltransferase" evidence="9">
    <location>
        <begin position="338"/>
        <end position="439"/>
    </location>
</feature>
<dbReference type="GO" id="GO:0010143">
    <property type="term" value="P:cutin biosynthetic process"/>
    <property type="evidence" value="ECO:0007669"/>
    <property type="project" value="TreeGrafter"/>
</dbReference>
<dbReference type="Gramene" id="KZN03571">
    <property type="protein sequence ID" value="KZN03571"/>
    <property type="gene ID" value="DCAR_012327"/>
</dbReference>
<dbReference type="InterPro" id="IPR002123">
    <property type="entry name" value="Plipid/glycerol_acylTrfase"/>
</dbReference>
<protein>
    <recommendedName>
        <fullName evidence="9">Phospholipid/glycerol acyltransferase domain-containing protein</fullName>
    </recommendedName>
</protein>
<organism evidence="10">
    <name type="scientific">Daucus carota subsp. sativus</name>
    <name type="common">Carrot</name>
    <dbReference type="NCBI Taxonomy" id="79200"/>
    <lineage>
        <taxon>Eukaryota</taxon>
        <taxon>Viridiplantae</taxon>
        <taxon>Streptophyta</taxon>
        <taxon>Embryophyta</taxon>
        <taxon>Tracheophyta</taxon>
        <taxon>Spermatophyta</taxon>
        <taxon>Magnoliopsida</taxon>
        <taxon>eudicotyledons</taxon>
        <taxon>Gunneridae</taxon>
        <taxon>Pentapetalae</taxon>
        <taxon>asterids</taxon>
        <taxon>campanulids</taxon>
        <taxon>Apiales</taxon>
        <taxon>Apiaceae</taxon>
        <taxon>Apioideae</taxon>
        <taxon>Scandiceae</taxon>
        <taxon>Daucinae</taxon>
        <taxon>Daucus</taxon>
        <taxon>Daucus sect. Daucus</taxon>
    </lineage>
</organism>
<dbReference type="InterPro" id="IPR056462">
    <property type="entry name" value="HAD_RAM2/GPAT1-8"/>
</dbReference>
<dbReference type="STRING" id="79200.A0A166CC70"/>
<dbReference type="GO" id="GO:0016791">
    <property type="term" value="F:phosphatase activity"/>
    <property type="evidence" value="ECO:0007669"/>
    <property type="project" value="TreeGrafter"/>
</dbReference>
<dbReference type="PANTHER" id="PTHR15486">
    <property type="entry name" value="ANCIENT UBIQUITOUS PROTEIN"/>
    <property type="match status" value="1"/>
</dbReference>
<evidence type="ECO:0000256" key="2">
    <source>
        <dbReference type="ARBA" id="ARBA00007937"/>
    </source>
</evidence>
<comment type="similarity">
    <text evidence="2">Belongs to the GPAT/DAPAT family.</text>
</comment>
<dbReference type="SUPFAM" id="SSF69593">
    <property type="entry name" value="Glycerol-3-phosphate (1)-acyltransferase"/>
    <property type="match status" value="1"/>
</dbReference>
<evidence type="ECO:0000256" key="8">
    <source>
        <dbReference type="SAM" id="Phobius"/>
    </source>
</evidence>
<dbReference type="OMA" id="HEEKSKW"/>
<evidence type="ECO:0000256" key="1">
    <source>
        <dbReference type="ARBA" id="ARBA00004141"/>
    </source>
</evidence>
<proteinExistence type="inferred from homology"/>
<gene>
    <name evidence="10" type="ORF">DCAR_012327</name>
</gene>
<evidence type="ECO:0000256" key="5">
    <source>
        <dbReference type="ARBA" id="ARBA00022989"/>
    </source>
</evidence>
<keyword evidence="5 8" id="KW-1133">Transmembrane helix</keyword>
<dbReference type="Pfam" id="PF23270">
    <property type="entry name" value="HAD_RAM2_N"/>
    <property type="match status" value="1"/>
</dbReference>
<dbReference type="GO" id="GO:0016020">
    <property type="term" value="C:membrane"/>
    <property type="evidence" value="ECO:0007669"/>
    <property type="project" value="UniProtKB-SubCell"/>
</dbReference>
<comment type="subcellular location">
    <subcellularLocation>
        <location evidence="1">Membrane</location>
        <topology evidence="1">Multi-pass membrane protein</topology>
    </subcellularLocation>
</comment>
<dbReference type="AlphaFoldDB" id="A0A166CC70"/>
<dbReference type="OrthoDB" id="1854593at2759"/>
<comment type="caution">
    <text evidence="10">The sequence shown here is derived from an EMBL/GenBank/DDBJ whole genome shotgun (WGS) entry which is preliminary data.</text>
</comment>
<evidence type="ECO:0000256" key="6">
    <source>
        <dbReference type="ARBA" id="ARBA00023136"/>
    </source>
</evidence>
<dbReference type="PANTHER" id="PTHR15486:SF62">
    <property type="entry name" value="GLYCEROL-3-PHOSPHATE ACYLTRANSFERASE 2-RELATED"/>
    <property type="match status" value="1"/>
</dbReference>
<dbReference type="GO" id="GO:0090447">
    <property type="term" value="F:glycerol-3-phosphate 2-O-acyltransferase activity"/>
    <property type="evidence" value="ECO:0007669"/>
    <property type="project" value="TreeGrafter"/>
</dbReference>